<feature type="compositionally biased region" description="Basic and acidic residues" evidence="6">
    <location>
        <begin position="252"/>
        <end position="281"/>
    </location>
</feature>
<evidence type="ECO:0000256" key="1">
    <source>
        <dbReference type="ARBA" id="ARBA00004651"/>
    </source>
</evidence>
<sequence>MARPAGRPRMSWWPLIWQSAWHRRQVLWLTVMSVALSAALLLGLERLRADVRQSFAQAISGTDLIAGPRTGSVELLLYAVFHIGQPRANLPWAAVEQLRANPDVAWVIPIALGDSFRGFPVVATDDSFFTHFRHGEQQALHWQSGQAFAGDSEVVLGAEVARRLNLQVGDAVILAHGDGAMAEHDHSDHPMTVVGVLAPTGTPVDRALHVSLQAMASLHAHGSLGPVDGQSAADMRQQLQALMRAPEQPTAEPERAHDHDHDHDHDHNHDHDHDHGRDARPSSHTQAAPGQAVTAALVGLHQRTRVFAVQQRFQQQGDGRWMAVLPGVALDELWGVIDLAERALQVVCVLVAGVSLIGLSATILAGLQARRRELAVLRAVGASPRQIAGLMALEGGFITALGVALGTALGWLALWALSPWLQRQHGLTVQALIEPAQWQWLALVWAAGWAVSLLPAWQAYRWSVQDGLNPGA</sequence>
<keyword evidence="11" id="KW-1185">Reference proteome</keyword>
<keyword evidence="2" id="KW-1003">Cell membrane</keyword>
<evidence type="ECO:0000256" key="4">
    <source>
        <dbReference type="ARBA" id="ARBA00022989"/>
    </source>
</evidence>
<dbReference type="Pfam" id="PF12704">
    <property type="entry name" value="MacB_PCD"/>
    <property type="match status" value="1"/>
</dbReference>
<evidence type="ECO:0000313" key="10">
    <source>
        <dbReference type="EMBL" id="TBO34021.1"/>
    </source>
</evidence>
<evidence type="ECO:0000313" key="11">
    <source>
        <dbReference type="Proteomes" id="UP000292120"/>
    </source>
</evidence>
<dbReference type="PANTHER" id="PTHR43738:SF2">
    <property type="entry name" value="ABC TRANSPORTER PERMEASE"/>
    <property type="match status" value="1"/>
</dbReference>
<proteinExistence type="predicted"/>
<reference evidence="10 11" key="1">
    <citation type="submission" date="2019-02" db="EMBL/GenBank/DDBJ databases">
        <title>Aquabacterium sp. strain KMB7.</title>
        <authorList>
            <person name="Chen W.-M."/>
        </authorList>
    </citation>
    <scope>NUCLEOTIDE SEQUENCE [LARGE SCALE GENOMIC DNA]</scope>
    <source>
        <strain evidence="10 11">KMB7</strain>
    </source>
</reference>
<feature type="region of interest" description="Disordered" evidence="6">
    <location>
        <begin position="244"/>
        <end position="291"/>
    </location>
</feature>
<organism evidence="10 11">
    <name type="scientific">Aquabacterium lacunae</name>
    <dbReference type="NCBI Taxonomy" id="2528630"/>
    <lineage>
        <taxon>Bacteria</taxon>
        <taxon>Pseudomonadati</taxon>
        <taxon>Pseudomonadota</taxon>
        <taxon>Betaproteobacteria</taxon>
        <taxon>Burkholderiales</taxon>
        <taxon>Aquabacterium</taxon>
    </lineage>
</organism>
<dbReference type="InterPro" id="IPR003838">
    <property type="entry name" value="ABC3_permease_C"/>
</dbReference>
<dbReference type="Proteomes" id="UP000292120">
    <property type="component" value="Unassembled WGS sequence"/>
</dbReference>
<dbReference type="EMBL" id="SIXI01000001">
    <property type="protein sequence ID" value="TBO34021.1"/>
    <property type="molecule type" value="Genomic_DNA"/>
</dbReference>
<feature type="transmembrane region" description="Helical" evidence="7">
    <location>
        <begin position="388"/>
        <end position="417"/>
    </location>
</feature>
<evidence type="ECO:0000256" key="3">
    <source>
        <dbReference type="ARBA" id="ARBA00022692"/>
    </source>
</evidence>
<dbReference type="AlphaFoldDB" id="A0A4Q9H3E3"/>
<dbReference type="Pfam" id="PF02687">
    <property type="entry name" value="FtsX"/>
    <property type="match status" value="1"/>
</dbReference>
<feature type="domain" description="MacB-like periplasmic core" evidence="9">
    <location>
        <begin position="28"/>
        <end position="219"/>
    </location>
</feature>
<dbReference type="InterPro" id="IPR025857">
    <property type="entry name" value="MacB_PCD"/>
</dbReference>
<dbReference type="OrthoDB" id="9784014at2"/>
<evidence type="ECO:0000256" key="5">
    <source>
        <dbReference type="ARBA" id="ARBA00023136"/>
    </source>
</evidence>
<evidence type="ECO:0000256" key="2">
    <source>
        <dbReference type="ARBA" id="ARBA00022475"/>
    </source>
</evidence>
<keyword evidence="4 7" id="KW-1133">Transmembrane helix</keyword>
<name>A0A4Q9H3E3_9BURK</name>
<evidence type="ECO:0000256" key="6">
    <source>
        <dbReference type="SAM" id="MobiDB-lite"/>
    </source>
</evidence>
<keyword evidence="5 7" id="KW-0472">Membrane</keyword>
<dbReference type="InterPro" id="IPR051125">
    <property type="entry name" value="ABC-4/HrtB_transporter"/>
</dbReference>
<accession>A0A4Q9H3E3</accession>
<evidence type="ECO:0000259" key="9">
    <source>
        <dbReference type="Pfam" id="PF12704"/>
    </source>
</evidence>
<feature type="transmembrane region" description="Helical" evidence="7">
    <location>
        <begin position="343"/>
        <end position="367"/>
    </location>
</feature>
<protein>
    <submittedName>
        <fullName evidence="10">ABC transporter permease</fullName>
    </submittedName>
</protein>
<dbReference type="GO" id="GO:0005886">
    <property type="term" value="C:plasma membrane"/>
    <property type="evidence" value="ECO:0007669"/>
    <property type="project" value="UniProtKB-SubCell"/>
</dbReference>
<dbReference type="PANTHER" id="PTHR43738">
    <property type="entry name" value="ABC TRANSPORTER, MEMBRANE PROTEIN"/>
    <property type="match status" value="1"/>
</dbReference>
<feature type="domain" description="ABC3 transporter permease C-terminal" evidence="8">
    <location>
        <begin position="347"/>
        <end position="457"/>
    </location>
</feature>
<gene>
    <name evidence="10" type="ORF">EYS42_00775</name>
</gene>
<comment type="subcellular location">
    <subcellularLocation>
        <location evidence="1">Cell membrane</location>
        <topology evidence="1">Multi-pass membrane protein</topology>
    </subcellularLocation>
</comment>
<comment type="caution">
    <text evidence="10">The sequence shown here is derived from an EMBL/GenBank/DDBJ whole genome shotgun (WGS) entry which is preliminary data.</text>
</comment>
<keyword evidence="3 7" id="KW-0812">Transmembrane</keyword>
<feature type="transmembrane region" description="Helical" evidence="7">
    <location>
        <begin position="437"/>
        <end position="457"/>
    </location>
</feature>
<evidence type="ECO:0000259" key="8">
    <source>
        <dbReference type="Pfam" id="PF02687"/>
    </source>
</evidence>
<evidence type="ECO:0000256" key="7">
    <source>
        <dbReference type="SAM" id="Phobius"/>
    </source>
</evidence>